<accession>A0ABW5IH78</accession>
<protein>
    <recommendedName>
        <fullName evidence="3">SpoIIAA-like</fullName>
    </recommendedName>
</protein>
<reference evidence="2" key="1">
    <citation type="journal article" date="2019" name="Int. J. Syst. Evol. Microbiol.">
        <title>The Global Catalogue of Microorganisms (GCM) 10K type strain sequencing project: providing services to taxonomists for standard genome sequencing and annotation.</title>
        <authorList>
            <consortium name="The Broad Institute Genomics Platform"/>
            <consortium name="The Broad Institute Genome Sequencing Center for Infectious Disease"/>
            <person name="Wu L."/>
            <person name="Ma J."/>
        </authorList>
    </citation>
    <scope>NUCLEOTIDE SEQUENCE [LARGE SCALE GENOMIC DNA]</scope>
    <source>
        <strain evidence="2">KCTC 42498</strain>
    </source>
</reference>
<sequence length="143" mass="16466">MEDKVRGLKKVLDKDYFTMRFSVGENFIWNEWKGAIPSKQLREAIIFSCEFILANNVELILADYTKMCSPTVEDQVWIANHSADLLQHSRLRKVANLMAQDLFQQLAIQNIYDKASEVPLPCESRDFVSKDAALEWLFSSSSD</sequence>
<dbReference type="EMBL" id="JBHULU010000001">
    <property type="protein sequence ID" value="MFD2512352.1"/>
    <property type="molecule type" value="Genomic_DNA"/>
</dbReference>
<comment type="caution">
    <text evidence="1">The sequence shown here is derived from an EMBL/GenBank/DDBJ whole genome shotgun (WGS) entry which is preliminary data.</text>
</comment>
<name>A0ABW5IH78_9BACT</name>
<dbReference type="Proteomes" id="UP001597544">
    <property type="component" value="Unassembled WGS sequence"/>
</dbReference>
<gene>
    <name evidence="1" type="ORF">ACFSRY_00620</name>
</gene>
<proteinExistence type="predicted"/>
<evidence type="ECO:0000313" key="2">
    <source>
        <dbReference type="Proteomes" id="UP001597544"/>
    </source>
</evidence>
<organism evidence="1 2">
    <name type="scientific">Pontibacter locisalis</name>
    <dbReference type="NCBI Taxonomy" id="1719035"/>
    <lineage>
        <taxon>Bacteria</taxon>
        <taxon>Pseudomonadati</taxon>
        <taxon>Bacteroidota</taxon>
        <taxon>Cytophagia</taxon>
        <taxon>Cytophagales</taxon>
        <taxon>Hymenobacteraceae</taxon>
        <taxon>Pontibacter</taxon>
    </lineage>
</organism>
<dbReference type="RefSeq" id="WP_377502279.1">
    <property type="nucleotide sequence ID" value="NZ_JBHULU010000001.1"/>
</dbReference>
<evidence type="ECO:0008006" key="3">
    <source>
        <dbReference type="Google" id="ProtNLM"/>
    </source>
</evidence>
<keyword evidence="2" id="KW-1185">Reference proteome</keyword>
<evidence type="ECO:0000313" key="1">
    <source>
        <dbReference type="EMBL" id="MFD2512352.1"/>
    </source>
</evidence>